<dbReference type="GO" id="GO:0003924">
    <property type="term" value="F:GTPase activity"/>
    <property type="evidence" value="ECO:0007669"/>
    <property type="project" value="UniProtKB-UniRule"/>
</dbReference>
<dbReference type="GO" id="GO:0005525">
    <property type="term" value="F:GTP binding"/>
    <property type="evidence" value="ECO:0007669"/>
    <property type="project" value="UniProtKB-UniRule"/>
</dbReference>
<dbReference type="PROSITE" id="PS00301">
    <property type="entry name" value="G_TR_1"/>
    <property type="match status" value="1"/>
</dbReference>
<dbReference type="Gene3D" id="2.40.30.10">
    <property type="entry name" value="Translation factors"/>
    <property type="match status" value="2"/>
</dbReference>
<comment type="subcellular location">
    <subcellularLocation>
        <location evidence="1 10">Cytoplasm</location>
    </subcellularLocation>
</comment>
<evidence type="ECO:0000256" key="9">
    <source>
        <dbReference type="ARBA" id="ARBA00023134"/>
    </source>
</evidence>
<keyword evidence="8 10" id="KW-0648">Protein biosynthesis</keyword>
<dbReference type="InterPro" id="IPR000795">
    <property type="entry name" value="T_Tr_GTP-bd_dom"/>
</dbReference>
<evidence type="ECO:0000256" key="10">
    <source>
        <dbReference type="HAMAP-Rule" id="MF_00118"/>
    </source>
</evidence>
<dbReference type="SUPFAM" id="SSF52540">
    <property type="entry name" value="P-loop containing nucleoside triphosphate hydrolases"/>
    <property type="match status" value="1"/>
</dbReference>
<dbReference type="InterPro" id="IPR004539">
    <property type="entry name" value="Transl_elong_EF1A_euk/arc"/>
</dbReference>
<evidence type="ECO:0000256" key="1">
    <source>
        <dbReference type="ARBA" id="ARBA00004496"/>
    </source>
</evidence>
<evidence type="ECO:0000313" key="12">
    <source>
        <dbReference type="EMBL" id="SEO66798.1"/>
    </source>
</evidence>
<dbReference type="OrthoDB" id="371718at2157"/>
<dbReference type="InterPro" id="IPR004161">
    <property type="entry name" value="EFTu-like_2"/>
</dbReference>
<name>A0A1H8RKV9_9EURY</name>
<gene>
    <name evidence="10" type="primary">tuf</name>
    <name evidence="12" type="ORF">SAMN05216388_101694</name>
</gene>
<feature type="binding site" evidence="10">
    <location>
        <begin position="13"/>
        <end position="20"/>
    </location>
    <ligand>
        <name>GTP</name>
        <dbReference type="ChEBI" id="CHEBI:37565"/>
    </ligand>
</feature>
<dbReference type="NCBIfam" id="NF008969">
    <property type="entry name" value="PRK12317.1"/>
    <property type="match status" value="1"/>
</dbReference>
<dbReference type="RefSeq" id="WP_092661952.1">
    <property type="nucleotide sequence ID" value="NZ_FOCX01000016.1"/>
</dbReference>
<keyword evidence="5 10" id="KW-0251">Elongation factor</keyword>
<dbReference type="InterPro" id="IPR027417">
    <property type="entry name" value="P-loop_NTPase"/>
</dbReference>
<comment type="catalytic activity">
    <reaction evidence="10">
        <text>GTP + H2O = GDP + phosphate + H(+)</text>
        <dbReference type="Rhea" id="RHEA:19669"/>
        <dbReference type="ChEBI" id="CHEBI:15377"/>
        <dbReference type="ChEBI" id="CHEBI:15378"/>
        <dbReference type="ChEBI" id="CHEBI:37565"/>
        <dbReference type="ChEBI" id="CHEBI:43474"/>
        <dbReference type="ChEBI" id="CHEBI:58189"/>
        <dbReference type="EC" id="3.6.5.3"/>
    </reaction>
</comment>
<dbReference type="Pfam" id="PF03144">
    <property type="entry name" value="GTP_EFTU_D2"/>
    <property type="match status" value="1"/>
</dbReference>
<dbReference type="InterPro" id="IPR050100">
    <property type="entry name" value="TRAFAC_GTPase_members"/>
</dbReference>
<dbReference type="PROSITE" id="PS51722">
    <property type="entry name" value="G_TR_2"/>
    <property type="match status" value="1"/>
</dbReference>
<dbReference type="SUPFAM" id="SSF50447">
    <property type="entry name" value="Translation proteins"/>
    <property type="match status" value="1"/>
</dbReference>
<dbReference type="CDD" id="cd03705">
    <property type="entry name" value="EF1_alpha_III"/>
    <property type="match status" value="1"/>
</dbReference>
<dbReference type="FunFam" id="2.40.30.10:FF:000005">
    <property type="entry name" value="Elongation factor 1-alpha"/>
    <property type="match status" value="1"/>
</dbReference>
<keyword evidence="9 10" id="KW-0342">GTP-binding</keyword>
<proteinExistence type="inferred from homology"/>
<dbReference type="PRINTS" id="PR00315">
    <property type="entry name" value="ELONGATNFCT"/>
</dbReference>
<dbReference type="EMBL" id="FOCX01000016">
    <property type="protein sequence ID" value="SEO66798.1"/>
    <property type="molecule type" value="Genomic_DNA"/>
</dbReference>
<dbReference type="Pfam" id="PF22594">
    <property type="entry name" value="GTP-eEF1A_C"/>
    <property type="match status" value="1"/>
</dbReference>
<evidence type="ECO:0000256" key="3">
    <source>
        <dbReference type="ARBA" id="ARBA00022723"/>
    </source>
</evidence>
<accession>A0A1H8RKV9</accession>
<evidence type="ECO:0000256" key="4">
    <source>
        <dbReference type="ARBA" id="ARBA00022741"/>
    </source>
</evidence>
<sequence length="421" mass="45815">MSEERHQNLAIIGHVDHGKSTLVGRLLYETGSVPEHVIEQHKEEAEEKGKGGFEFAYVMDNLAEERERGVTIDIAHQEFSTDEYEFTIVDCPGHRDFVKNMITGASQADNAVLVCAADDGVQPQTREHVFLARTLGIDELIIGINKMDLVDYEEGRYREAVDEVTELLKQVQFNPDDAKFIPISAFEGDNVADDSDNTPWYDGPNLLEALNDLPAPSPPTDADLRLPIQDVYTISGIGTVPVGRVETGMLNTGDNVSFQPSDVSGEVKTIEMHHEEVPEAGPGDNVGFNVRGIGKDDIRRGDVCGPADDPPSVAETFQAQIVVMQHPSVITAGYTPVFHAHTAQVACTIESIDKKIDPSTGETAEEEPDFIQSGDAAVVTVRPQKPLSIEPSSEIEELGSFAIRDMGQTIAAGKVLSVQEP</sequence>
<feature type="binding site" evidence="10">
    <location>
        <begin position="90"/>
        <end position="94"/>
    </location>
    <ligand>
        <name>GTP</name>
        <dbReference type="ChEBI" id="CHEBI:37565"/>
    </ligand>
</feature>
<feature type="binding site" evidence="10">
    <location>
        <begin position="145"/>
        <end position="148"/>
    </location>
    <ligand>
        <name>GTP</name>
        <dbReference type="ChEBI" id="CHEBI:37565"/>
    </ligand>
</feature>
<evidence type="ECO:0000256" key="5">
    <source>
        <dbReference type="ARBA" id="ARBA00022768"/>
    </source>
</evidence>
<dbReference type="InterPro" id="IPR031157">
    <property type="entry name" value="G_TR_CS"/>
</dbReference>
<feature type="binding site" evidence="10">
    <location>
        <position position="20"/>
    </location>
    <ligand>
        <name>Mg(2+)</name>
        <dbReference type="ChEBI" id="CHEBI:18420"/>
    </ligand>
</feature>
<keyword evidence="7 10" id="KW-0460">Magnesium</keyword>
<dbReference type="CDD" id="cd03693">
    <property type="entry name" value="EF1_alpha_II"/>
    <property type="match status" value="1"/>
</dbReference>
<evidence type="ECO:0000313" key="13">
    <source>
        <dbReference type="Proteomes" id="UP000198775"/>
    </source>
</evidence>
<organism evidence="12 13">
    <name type="scientific">Halorientalis persicus</name>
    <dbReference type="NCBI Taxonomy" id="1367881"/>
    <lineage>
        <taxon>Archaea</taxon>
        <taxon>Methanobacteriati</taxon>
        <taxon>Methanobacteriota</taxon>
        <taxon>Stenosarchaea group</taxon>
        <taxon>Halobacteria</taxon>
        <taxon>Halobacteriales</taxon>
        <taxon>Haloarculaceae</taxon>
        <taxon>Halorientalis</taxon>
    </lineage>
</organism>
<comment type="similarity">
    <text evidence="10">Belongs to the TRAFAC class translation factor GTPase superfamily. Classic translation factor GTPase family. EF-Tu/EF-1A subfamily.</text>
</comment>
<dbReference type="InterPro" id="IPR009001">
    <property type="entry name" value="Transl_elong_EF1A/Init_IF2_C"/>
</dbReference>
<protein>
    <recommendedName>
        <fullName evidence="10">Elongation factor 1-alpha</fullName>
        <shortName evidence="10">EF-1-alpha</shortName>
        <ecNumber evidence="10">3.6.5.3</ecNumber>
    </recommendedName>
    <alternativeName>
        <fullName evidence="10">Elongation factor Tu</fullName>
        <shortName evidence="10">EF-Tu</shortName>
    </alternativeName>
</protein>
<evidence type="ECO:0000256" key="6">
    <source>
        <dbReference type="ARBA" id="ARBA00022801"/>
    </source>
</evidence>
<dbReference type="GO" id="GO:0000287">
    <property type="term" value="F:magnesium ion binding"/>
    <property type="evidence" value="ECO:0007669"/>
    <property type="project" value="UniProtKB-UniRule"/>
</dbReference>
<keyword evidence="4 10" id="KW-0547">Nucleotide-binding</keyword>
<dbReference type="NCBIfam" id="TIGR00231">
    <property type="entry name" value="small_GTP"/>
    <property type="match status" value="1"/>
</dbReference>
<feature type="domain" description="Tr-type G" evidence="11">
    <location>
        <begin position="4"/>
        <end position="219"/>
    </location>
</feature>
<evidence type="ECO:0000256" key="2">
    <source>
        <dbReference type="ARBA" id="ARBA00022490"/>
    </source>
</evidence>
<keyword evidence="2 10" id="KW-0963">Cytoplasm</keyword>
<dbReference type="PANTHER" id="PTHR23115">
    <property type="entry name" value="TRANSLATION FACTOR"/>
    <property type="match status" value="1"/>
</dbReference>
<dbReference type="InterPro" id="IPR009000">
    <property type="entry name" value="Transl_B-barrel_sf"/>
</dbReference>
<dbReference type="InterPro" id="IPR005225">
    <property type="entry name" value="Small_GTP-bd"/>
</dbReference>
<keyword evidence="13" id="KW-1185">Reference proteome</keyword>
<dbReference type="SUPFAM" id="SSF50465">
    <property type="entry name" value="EF-Tu/eEF-1alpha/eIF2-gamma C-terminal domain"/>
    <property type="match status" value="1"/>
</dbReference>
<dbReference type="NCBIfam" id="TIGR00483">
    <property type="entry name" value="EF-1_alpha"/>
    <property type="match status" value="1"/>
</dbReference>
<keyword evidence="3 10" id="KW-0479">Metal-binding</keyword>
<dbReference type="FunFam" id="2.40.30.10:FF:000003">
    <property type="entry name" value="Elongation factor 1-alpha"/>
    <property type="match status" value="1"/>
</dbReference>
<keyword evidence="6 10" id="KW-0378">Hydrolase</keyword>
<evidence type="ECO:0000256" key="7">
    <source>
        <dbReference type="ARBA" id="ARBA00022842"/>
    </source>
</evidence>
<evidence type="ECO:0000259" key="11">
    <source>
        <dbReference type="PROSITE" id="PS51722"/>
    </source>
</evidence>
<dbReference type="Pfam" id="PF00009">
    <property type="entry name" value="GTP_EFTU"/>
    <property type="match status" value="1"/>
</dbReference>
<dbReference type="Proteomes" id="UP000198775">
    <property type="component" value="Unassembled WGS sequence"/>
</dbReference>
<dbReference type="EC" id="3.6.5.3" evidence="10"/>
<comment type="function">
    <text evidence="10">GTP hydrolase that promotes the GTP-dependent binding of aminoacyl-tRNA to the A-site of ribosomes during protein biosynthesis.</text>
</comment>
<evidence type="ECO:0000256" key="8">
    <source>
        <dbReference type="ARBA" id="ARBA00022917"/>
    </source>
</evidence>
<dbReference type="Gene3D" id="3.40.50.300">
    <property type="entry name" value="P-loop containing nucleotide triphosphate hydrolases"/>
    <property type="match status" value="1"/>
</dbReference>
<dbReference type="HAMAP" id="MF_00118_A">
    <property type="entry name" value="EF_Tu_A"/>
    <property type="match status" value="1"/>
</dbReference>
<dbReference type="CDD" id="cd01883">
    <property type="entry name" value="EF1_alpha"/>
    <property type="match status" value="1"/>
</dbReference>
<dbReference type="InterPro" id="IPR054696">
    <property type="entry name" value="GTP-eEF1A_C"/>
</dbReference>
<dbReference type="GO" id="GO:0003746">
    <property type="term" value="F:translation elongation factor activity"/>
    <property type="evidence" value="ECO:0007669"/>
    <property type="project" value="UniProtKB-UniRule"/>
</dbReference>
<dbReference type="AlphaFoldDB" id="A0A1H8RKV9"/>
<reference evidence="13" key="1">
    <citation type="submission" date="2016-10" db="EMBL/GenBank/DDBJ databases">
        <authorList>
            <person name="Varghese N."/>
            <person name="Submissions S."/>
        </authorList>
    </citation>
    <scope>NUCLEOTIDE SEQUENCE [LARGE SCALE GENOMIC DNA]</scope>
    <source>
        <strain evidence="13">IBRC-M 10043</strain>
    </source>
</reference>
<dbReference type="GO" id="GO:0005737">
    <property type="term" value="C:cytoplasm"/>
    <property type="evidence" value="ECO:0007669"/>
    <property type="project" value="UniProtKB-SubCell"/>
</dbReference>